<proteinExistence type="predicted"/>
<accession>A0A221W7I8</accession>
<gene>
    <name evidence="1" type="ORF">AHOG_21530</name>
</gene>
<dbReference type="AlphaFoldDB" id="A0A221W7I8"/>
<dbReference type="Proteomes" id="UP000204221">
    <property type="component" value="Chromosome"/>
</dbReference>
<reference evidence="1 2" key="1">
    <citation type="submission" date="2017-07" db="EMBL/GenBank/DDBJ databases">
        <title>Complete genome sequence of Actinoalloteichus hoggarensis DSM 45943, type strain of Actinoalloteichus hoggarensis.</title>
        <authorList>
            <person name="Ruckert C."/>
            <person name="Nouioui I."/>
            <person name="Willmese J."/>
            <person name="van Wezel G."/>
            <person name="Klenk H.-P."/>
            <person name="Kalinowski J."/>
            <person name="Zotchev S.B."/>
        </authorList>
    </citation>
    <scope>NUCLEOTIDE SEQUENCE [LARGE SCALE GENOMIC DNA]</scope>
    <source>
        <strain evidence="1 2">DSM 45943</strain>
    </source>
</reference>
<name>A0A221W7I8_9PSEU</name>
<dbReference type="RefSeq" id="WP_093942985.1">
    <property type="nucleotide sequence ID" value="NZ_CP022521.1"/>
</dbReference>
<dbReference type="KEGG" id="ahg:AHOG_21530"/>
<organism evidence="1 2">
    <name type="scientific">Actinoalloteichus hoggarensis</name>
    <dbReference type="NCBI Taxonomy" id="1470176"/>
    <lineage>
        <taxon>Bacteria</taxon>
        <taxon>Bacillati</taxon>
        <taxon>Actinomycetota</taxon>
        <taxon>Actinomycetes</taxon>
        <taxon>Pseudonocardiales</taxon>
        <taxon>Pseudonocardiaceae</taxon>
        <taxon>Actinoalloteichus</taxon>
    </lineage>
</organism>
<keyword evidence="2" id="KW-1185">Reference proteome</keyword>
<dbReference type="EMBL" id="CP022521">
    <property type="protein sequence ID" value="ASO21922.1"/>
    <property type="molecule type" value="Genomic_DNA"/>
</dbReference>
<evidence type="ECO:0000313" key="2">
    <source>
        <dbReference type="Proteomes" id="UP000204221"/>
    </source>
</evidence>
<evidence type="ECO:0000313" key="1">
    <source>
        <dbReference type="EMBL" id="ASO21922.1"/>
    </source>
</evidence>
<sequence>MTTTHTGLIAGLVLGLAGALGGFSAFLICLVVGGVGFFAGRALDGELDLGELLGRGDRSEER</sequence>
<protein>
    <submittedName>
        <fullName evidence="1">Uncharacterized protein</fullName>
    </submittedName>
</protein>